<name>A0A0A9X6D4_LYGHE</name>
<protein>
    <submittedName>
        <fullName evidence="2">Shikimate kinase</fullName>
    </submittedName>
</protein>
<dbReference type="GO" id="GO:0016301">
    <property type="term" value="F:kinase activity"/>
    <property type="evidence" value="ECO:0007669"/>
    <property type="project" value="UniProtKB-KW"/>
</dbReference>
<keyword evidence="2" id="KW-0418">Kinase</keyword>
<evidence type="ECO:0000313" key="3">
    <source>
        <dbReference type="EMBL" id="JAG15202.1"/>
    </source>
</evidence>
<gene>
    <name evidence="2" type="primary">aroK_0</name>
    <name evidence="3" type="synonym">aroK_1</name>
    <name evidence="3" type="ORF">CM83_23712</name>
    <name evidence="2" type="ORF">CM83_23713</name>
</gene>
<reference evidence="2" key="1">
    <citation type="journal article" date="2014" name="PLoS ONE">
        <title>Transcriptome-Based Identification of ABC Transporters in the Western Tarnished Plant Bug Lygus hesperus.</title>
        <authorList>
            <person name="Hull J.J."/>
            <person name="Chaney K."/>
            <person name="Geib S.M."/>
            <person name="Fabrick J.A."/>
            <person name="Brent C.S."/>
            <person name="Walsh D."/>
            <person name="Lavine L.C."/>
        </authorList>
    </citation>
    <scope>NUCLEOTIDE SEQUENCE</scope>
</reference>
<evidence type="ECO:0000256" key="1">
    <source>
        <dbReference type="SAM" id="MobiDB-lite"/>
    </source>
</evidence>
<accession>A0A0A9X6D4</accession>
<keyword evidence="2" id="KW-0808">Transferase</keyword>
<dbReference type="EMBL" id="GBHO01028403">
    <property type="protein sequence ID" value="JAG15201.1"/>
    <property type="molecule type" value="Transcribed_RNA"/>
</dbReference>
<organism evidence="2">
    <name type="scientific">Lygus hesperus</name>
    <name type="common">Western plant bug</name>
    <dbReference type="NCBI Taxonomy" id="30085"/>
    <lineage>
        <taxon>Eukaryota</taxon>
        <taxon>Metazoa</taxon>
        <taxon>Ecdysozoa</taxon>
        <taxon>Arthropoda</taxon>
        <taxon>Hexapoda</taxon>
        <taxon>Insecta</taxon>
        <taxon>Pterygota</taxon>
        <taxon>Neoptera</taxon>
        <taxon>Paraneoptera</taxon>
        <taxon>Hemiptera</taxon>
        <taxon>Heteroptera</taxon>
        <taxon>Panheteroptera</taxon>
        <taxon>Cimicomorpha</taxon>
        <taxon>Miridae</taxon>
        <taxon>Mirini</taxon>
        <taxon>Lygus</taxon>
    </lineage>
</organism>
<sequence length="149" mass="17328">RIDALPTYIVIEKIILHVPREDYDGNVLAFQTVLYNLVSAANNEARVARQTLNVDQFYVNIKTLFHDIPLYRKPFVGCDTTTVGREDVRRLQRSIFDPSHFDVRKRYCINPLDCCIVVDDNRRKDAFQGDTSESPQKRKRDSSRPPSNR</sequence>
<dbReference type="EMBL" id="GBHO01028402">
    <property type="protein sequence ID" value="JAG15202.1"/>
    <property type="molecule type" value="Transcribed_RNA"/>
</dbReference>
<proteinExistence type="predicted"/>
<feature type="region of interest" description="Disordered" evidence="1">
    <location>
        <begin position="126"/>
        <end position="149"/>
    </location>
</feature>
<evidence type="ECO:0000313" key="2">
    <source>
        <dbReference type="EMBL" id="JAG15201.1"/>
    </source>
</evidence>
<reference evidence="2" key="2">
    <citation type="submission" date="2014-07" db="EMBL/GenBank/DDBJ databases">
        <authorList>
            <person name="Hull J."/>
        </authorList>
    </citation>
    <scope>NUCLEOTIDE SEQUENCE</scope>
</reference>
<dbReference type="AlphaFoldDB" id="A0A0A9X6D4"/>
<feature type="non-terminal residue" evidence="2">
    <location>
        <position position="1"/>
    </location>
</feature>